<gene>
    <name evidence="5" type="ORF">L1I42_07905</name>
</gene>
<dbReference type="PROSITE" id="PS51371">
    <property type="entry name" value="CBS"/>
    <property type="match status" value="1"/>
</dbReference>
<dbReference type="InterPro" id="IPR013132">
    <property type="entry name" value="PseI/NeuA/B-like_N"/>
</dbReference>
<dbReference type="SUPFAM" id="SSF51269">
    <property type="entry name" value="AFP III-like domain"/>
    <property type="match status" value="1"/>
</dbReference>
<dbReference type="Gene3D" id="3.10.580.10">
    <property type="entry name" value="CBS-domain"/>
    <property type="match status" value="1"/>
</dbReference>
<comment type="caution">
    <text evidence="5">The sequence shown here is derived from an EMBL/GenBank/DDBJ whole genome shotgun (WGS) entry which is preliminary data.</text>
</comment>
<dbReference type="InterPro" id="IPR036237">
    <property type="entry name" value="Xyl_isomerase-like_sf"/>
</dbReference>
<dbReference type="InterPro" id="IPR013022">
    <property type="entry name" value="Xyl_isomerase-like_TIM-brl"/>
</dbReference>
<evidence type="ECO:0000313" key="6">
    <source>
        <dbReference type="Proteomes" id="UP001201217"/>
    </source>
</evidence>
<accession>A0ABS9E6B4</accession>
<reference evidence="5 6" key="1">
    <citation type="submission" date="2022-01" db="EMBL/GenBank/DDBJ databases">
        <title>Maritalea mediterranea sp. nov., isolated from marine plastic residues from the Malva-rosa beach (Valencia, Spain).</title>
        <authorList>
            <person name="Vidal-Verdu A."/>
            <person name="Molina-Menor E."/>
            <person name="Pascual J."/>
            <person name="Pereto J."/>
            <person name="Porcar M."/>
        </authorList>
    </citation>
    <scope>NUCLEOTIDE SEQUENCE [LARGE SCALE GENOMIC DNA]</scope>
    <source>
        <strain evidence="5 6">P4.10X</strain>
    </source>
</reference>
<feature type="domain" description="AFP-like" evidence="3">
    <location>
        <begin position="399"/>
        <end position="457"/>
    </location>
</feature>
<dbReference type="Gene3D" id="3.20.20.70">
    <property type="entry name" value="Aldolase class I"/>
    <property type="match status" value="1"/>
</dbReference>
<dbReference type="InterPro" id="IPR057736">
    <property type="entry name" value="SAF_PseI/NeuA/NeuB"/>
</dbReference>
<dbReference type="SUPFAM" id="SSF54631">
    <property type="entry name" value="CBS-domain pair"/>
    <property type="match status" value="1"/>
</dbReference>
<dbReference type="Proteomes" id="UP001201217">
    <property type="component" value="Unassembled WGS sequence"/>
</dbReference>
<evidence type="ECO:0000256" key="2">
    <source>
        <dbReference type="PROSITE-ProRule" id="PRU00703"/>
    </source>
</evidence>
<dbReference type="PROSITE" id="PS50844">
    <property type="entry name" value="AFP_LIKE"/>
    <property type="match status" value="1"/>
</dbReference>
<dbReference type="EMBL" id="JAKGTI010000001">
    <property type="protein sequence ID" value="MCF4098410.1"/>
    <property type="molecule type" value="Genomic_DNA"/>
</dbReference>
<dbReference type="CDD" id="cd11615">
    <property type="entry name" value="SAF_NeuB_like"/>
    <property type="match status" value="1"/>
</dbReference>
<evidence type="ECO:0000259" key="4">
    <source>
        <dbReference type="PROSITE" id="PS51371"/>
    </source>
</evidence>
<keyword evidence="1 2" id="KW-0129">CBS domain</keyword>
<dbReference type="RefSeq" id="WP_236113932.1">
    <property type="nucleotide sequence ID" value="NZ_JAKGTI010000001.1"/>
</dbReference>
<dbReference type="InterPro" id="IPR000644">
    <property type="entry name" value="CBS_dom"/>
</dbReference>
<dbReference type="Pfam" id="PF03102">
    <property type="entry name" value="NeuB"/>
    <property type="match status" value="1"/>
</dbReference>
<keyword evidence="6" id="KW-1185">Reference proteome</keyword>
<dbReference type="InterPro" id="IPR013785">
    <property type="entry name" value="Aldolase_TIM"/>
</dbReference>
<proteinExistence type="predicted"/>
<dbReference type="Pfam" id="PF01261">
    <property type="entry name" value="AP_endonuc_2"/>
    <property type="match status" value="1"/>
</dbReference>
<dbReference type="InterPro" id="IPR013974">
    <property type="entry name" value="SAF"/>
</dbReference>
<dbReference type="SMART" id="SM00858">
    <property type="entry name" value="SAF"/>
    <property type="match status" value="1"/>
</dbReference>
<dbReference type="InterPro" id="IPR046342">
    <property type="entry name" value="CBS_dom_sf"/>
</dbReference>
<dbReference type="Gene3D" id="3.90.1210.10">
    <property type="entry name" value="Antifreeze-like/N-acetylneuraminic acid synthase C-terminal domain"/>
    <property type="match status" value="1"/>
</dbReference>
<dbReference type="InterPro" id="IPR036732">
    <property type="entry name" value="AFP_Neu5c_C_sf"/>
</dbReference>
<dbReference type="Gene3D" id="3.20.20.150">
    <property type="entry name" value="Divalent-metal-dependent TIM barrel enzymes"/>
    <property type="match status" value="1"/>
</dbReference>
<evidence type="ECO:0000256" key="1">
    <source>
        <dbReference type="ARBA" id="ARBA00023122"/>
    </source>
</evidence>
<dbReference type="SUPFAM" id="SSF51569">
    <property type="entry name" value="Aldolase"/>
    <property type="match status" value="1"/>
</dbReference>
<dbReference type="PANTHER" id="PTHR42966:SF3">
    <property type="entry name" value="BLR5971 PROTEIN"/>
    <property type="match status" value="1"/>
</dbReference>
<organism evidence="5 6">
    <name type="scientific">Maritalea mediterranea</name>
    <dbReference type="NCBI Taxonomy" id="2909667"/>
    <lineage>
        <taxon>Bacteria</taxon>
        <taxon>Pseudomonadati</taxon>
        <taxon>Pseudomonadota</taxon>
        <taxon>Alphaproteobacteria</taxon>
        <taxon>Hyphomicrobiales</taxon>
        <taxon>Devosiaceae</taxon>
        <taxon>Maritalea</taxon>
    </lineage>
</organism>
<evidence type="ECO:0000259" key="3">
    <source>
        <dbReference type="PROSITE" id="PS50844"/>
    </source>
</evidence>
<protein>
    <submittedName>
        <fullName evidence="5">N-acetylneuraminate synthase family protein</fullName>
    </submittedName>
</protein>
<sequence>MPLVRNIDDLLVNASNDIRNCMHIIESNRMGFALVVDNDRKCIGSITDGDIRRELLRGARLETTITQICNKTFQFEYHDRINSRKLNHRIQFLPIINRTDGRIVAVRLPGMEFLEIDGRRIGEGYQPFLIAEIGNNHNGKLAAAHEMIKLAGRCGVDCVKFQYRNIEKLYRQIDNKENAHDLGTEYTLELLSKFQLPKSELFEAFDFCREVGLIPLCTPWDEYSLEDLEEYNLPGYKVASADLTNLSFLRLLANTGKPLIVSTGMSSEWEIKQSVALLESLGADFALLHCNSTYPTPYKDVNLKYLEKLRRIHGGVIGYSGHERGVEVPVASVALGASIVEKHFTLDKNWEGSDHKVSLLHPELKQMVEMIRNVSDSLGTPNRQITQGEMINRENLAKSIVAKHSIKVGDKFSPEHFEFVSPGQGLQPNRLNELIGKVAVRDIPPGGFLYGSDIVEEVLEAGSWRFSRPAGIPVRYHDFNSLTDNKQLDFVEFHLSFSDLKRDPNIYIRPNTIQRCAVHAPELFEGDHILDLASDDNEYRSKSIQLLNETIRVTKRIVSFFSKTERPYLVVNAGGFSENGFVEKEMLTVKYDRLLDALQQVDKGDVEILIQTMPPFPWHFGGQRYHNLFTKPEEIVEFCERSGLRVCLDVSHTMMSATFFDFDFYEAVEKIGPLSPHMHIVDSYGVDGEGVEMGAGDIDFRKLGTILQRVNPDAQFIPEIWQGHKNNGRGFWQALSFLSRHNF</sequence>
<dbReference type="PANTHER" id="PTHR42966">
    <property type="entry name" value="N-ACETYLNEURAMINATE SYNTHASE"/>
    <property type="match status" value="1"/>
</dbReference>
<dbReference type="SUPFAM" id="SSF51658">
    <property type="entry name" value="Xylose isomerase-like"/>
    <property type="match status" value="1"/>
</dbReference>
<name>A0ABS9E6B4_9HYPH</name>
<feature type="domain" description="CBS" evidence="4">
    <location>
        <begin position="3"/>
        <end position="63"/>
    </location>
</feature>
<dbReference type="InterPro" id="IPR051690">
    <property type="entry name" value="PseI-like"/>
</dbReference>
<evidence type="ECO:0000313" key="5">
    <source>
        <dbReference type="EMBL" id="MCF4098410.1"/>
    </source>
</evidence>
<dbReference type="Pfam" id="PF08666">
    <property type="entry name" value="SAF"/>
    <property type="match status" value="1"/>
</dbReference>
<dbReference type="Pfam" id="PF00571">
    <property type="entry name" value="CBS"/>
    <property type="match status" value="1"/>
</dbReference>
<dbReference type="InterPro" id="IPR006190">
    <property type="entry name" value="SAF_AFP_Neu5Ac"/>
</dbReference>